<dbReference type="InterPro" id="IPR057192">
    <property type="entry name" value="DUF7870"/>
</dbReference>
<feature type="domain" description="DUF7870" evidence="2">
    <location>
        <begin position="243"/>
        <end position="417"/>
    </location>
</feature>
<gene>
    <name evidence="4" type="primary">LOC104608592</name>
</gene>
<name>A0A1U8BA16_NELNU</name>
<dbReference type="KEGG" id="nnu:104608592"/>
<dbReference type="OMA" id="GDHTMAN"/>
<reference evidence="4" key="1">
    <citation type="submission" date="2025-08" db="UniProtKB">
        <authorList>
            <consortium name="RefSeq"/>
        </authorList>
    </citation>
    <scope>IDENTIFICATION</scope>
</reference>
<dbReference type="RefSeq" id="XP_010272926.1">
    <property type="nucleotide sequence ID" value="XM_010274624.2"/>
</dbReference>
<evidence type="ECO:0000313" key="4">
    <source>
        <dbReference type="RefSeq" id="XP_010272926.1"/>
    </source>
</evidence>
<evidence type="ECO:0000259" key="2">
    <source>
        <dbReference type="Pfam" id="PF25276"/>
    </source>
</evidence>
<sequence>MEFGRGFPVNNQTKIKHLHGEGEISLNPDNQLTIMLPDSRVLRVIARSVLLALIIATFPWIGPYFIDGLPQLNSNLNGSQADFGPEPINVEFLPELFQDLANEGLLNSGGKTLLVSQGGGEEVITQSPLFTDDNFVDLISEFDTERQSLVPDDTFDFAFAPGFGSGEFIDRTLKIGGIAAVQLSDNPRYPFRKPSNYKIVYIRRFASTIVAMKKTGPAEILSGTSPIKRRLSAFASEAKQAALNRLEDALLEPPRASKVELGNYLKTTRYLPDLMEDSLEGYPRHVFIDVDLQVKSNASPGWFEQNYPTRNKDFEVYKIDMVTTDELSPDKGVPQMEMSDWLWKNVKEEEYVVMKAEAEVVEEMMKSNAISLVDELFLECKHQGLCGRKSKNRRPYWECLALYGRLRDEGVAVHQWWG</sequence>
<dbReference type="InParanoid" id="A0A1U8BA16"/>
<feature type="transmembrane region" description="Helical" evidence="1">
    <location>
        <begin position="44"/>
        <end position="66"/>
    </location>
</feature>
<dbReference type="OrthoDB" id="1919622at2759"/>
<keyword evidence="1" id="KW-0812">Transmembrane</keyword>
<organism evidence="3 4">
    <name type="scientific">Nelumbo nucifera</name>
    <name type="common">Sacred lotus</name>
    <dbReference type="NCBI Taxonomy" id="4432"/>
    <lineage>
        <taxon>Eukaryota</taxon>
        <taxon>Viridiplantae</taxon>
        <taxon>Streptophyta</taxon>
        <taxon>Embryophyta</taxon>
        <taxon>Tracheophyta</taxon>
        <taxon>Spermatophyta</taxon>
        <taxon>Magnoliopsida</taxon>
        <taxon>Proteales</taxon>
        <taxon>Nelumbonaceae</taxon>
        <taxon>Nelumbo</taxon>
    </lineage>
</organism>
<evidence type="ECO:0000256" key="1">
    <source>
        <dbReference type="SAM" id="Phobius"/>
    </source>
</evidence>
<dbReference type="Proteomes" id="UP000189703">
    <property type="component" value="Unplaced"/>
</dbReference>
<dbReference type="GeneID" id="104608592"/>
<dbReference type="eggNOG" id="ENOG502QUHQ">
    <property type="taxonomic scope" value="Eukaryota"/>
</dbReference>
<keyword evidence="3" id="KW-1185">Reference proteome</keyword>
<dbReference type="PANTHER" id="PTHR33597">
    <property type="entry name" value="OS02G0760400 PROTEIN"/>
    <property type="match status" value="1"/>
</dbReference>
<dbReference type="AlphaFoldDB" id="A0A1U8BA16"/>
<dbReference type="Pfam" id="PF25276">
    <property type="entry name" value="DUF7870"/>
    <property type="match status" value="1"/>
</dbReference>
<proteinExistence type="predicted"/>
<evidence type="ECO:0000313" key="3">
    <source>
        <dbReference type="Proteomes" id="UP000189703"/>
    </source>
</evidence>
<accession>A0A1U8BA16</accession>
<dbReference type="PANTHER" id="PTHR33597:SF11">
    <property type="entry name" value="OS07G0620600 PROTEIN"/>
    <property type="match status" value="1"/>
</dbReference>
<keyword evidence="1" id="KW-1133">Transmembrane helix</keyword>
<protein>
    <submittedName>
        <fullName evidence="4">Uncharacterized protein LOC104608592</fullName>
    </submittedName>
</protein>
<keyword evidence="1" id="KW-0472">Membrane</keyword>